<organism evidence="1 2">
    <name type="scientific">Bauhinia variegata</name>
    <name type="common">Purple orchid tree</name>
    <name type="synonym">Phanera variegata</name>
    <dbReference type="NCBI Taxonomy" id="167791"/>
    <lineage>
        <taxon>Eukaryota</taxon>
        <taxon>Viridiplantae</taxon>
        <taxon>Streptophyta</taxon>
        <taxon>Embryophyta</taxon>
        <taxon>Tracheophyta</taxon>
        <taxon>Spermatophyta</taxon>
        <taxon>Magnoliopsida</taxon>
        <taxon>eudicotyledons</taxon>
        <taxon>Gunneridae</taxon>
        <taxon>Pentapetalae</taxon>
        <taxon>rosids</taxon>
        <taxon>fabids</taxon>
        <taxon>Fabales</taxon>
        <taxon>Fabaceae</taxon>
        <taxon>Cercidoideae</taxon>
        <taxon>Cercideae</taxon>
        <taxon>Bauhiniinae</taxon>
        <taxon>Bauhinia</taxon>
    </lineage>
</organism>
<evidence type="ECO:0000313" key="1">
    <source>
        <dbReference type="EMBL" id="KAI4354880.1"/>
    </source>
</evidence>
<protein>
    <submittedName>
        <fullName evidence="1">Uncharacterized protein</fullName>
    </submittedName>
</protein>
<accession>A0ACB9Q1N9</accession>
<dbReference type="Proteomes" id="UP000828941">
    <property type="component" value="Chromosome 2"/>
</dbReference>
<sequence length="509" mass="58162">MEGKKGRVCVTGGTGFFGSWIIKTLLEHGYFVNNTVRFDPERKRDLKFLTNLPGASEKLQIFNADLSNPDSFGALVEGCIGVFHVATPIDFQAKEPEEVVTKRTIDGALRLLKICLDAKTVKRVVYTSGDSAVINNGIEDEAMDESFWSDVDFLRTCKPYAWPYAVSKTLTEKAVLEFGEQNGLELRESTNYDDAGNKEDHGMLLRPHLVHVDDVARAHIFLLEHSNPKGRYNCSPCLMTIEEMHELLSANFSEFQIPTLEQRKWNSADGDLKKSIFLQLIEKHNLYKESGFSFNELEKLLNRRCLLLWHIATDICYECDPNGKDQNAEASKKLSDYMLYILLIRPFMLPKWIDRSVPVRDTFTEAIAVFHRRKFSVEKREDACIMMLQLHAQCQPLESQRREKSSESVFLEGCRLGAQLQQLNYPWEMICQVWMEMVTYAASHCEWQAHGQQHRRGELLTHVCLVMAELGLSDQFELGRQGGAAETKDVGWGWARSKITPCNLSDMKI</sequence>
<proteinExistence type="predicted"/>
<keyword evidence="2" id="KW-1185">Reference proteome</keyword>
<name>A0ACB9Q1N9_BAUVA</name>
<gene>
    <name evidence="1" type="ORF">L6164_003707</name>
</gene>
<comment type="caution">
    <text evidence="1">The sequence shown here is derived from an EMBL/GenBank/DDBJ whole genome shotgun (WGS) entry which is preliminary data.</text>
</comment>
<evidence type="ECO:0000313" key="2">
    <source>
        <dbReference type="Proteomes" id="UP000828941"/>
    </source>
</evidence>
<dbReference type="EMBL" id="CM039427">
    <property type="protein sequence ID" value="KAI4354880.1"/>
    <property type="molecule type" value="Genomic_DNA"/>
</dbReference>
<reference evidence="1 2" key="1">
    <citation type="journal article" date="2022" name="DNA Res.">
        <title>Chromosomal-level genome assembly of the orchid tree Bauhinia variegata (Leguminosae; Cercidoideae) supports the allotetraploid origin hypothesis of Bauhinia.</title>
        <authorList>
            <person name="Zhong Y."/>
            <person name="Chen Y."/>
            <person name="Zheng D."/>
            <person name="Pang J."/>
            <person name="Liu Y."/>
            <person name="Luo S."/>
            <person name="Meng S."/>
            <person name="Qian L."/>
            <person name="Wei D."/>
            <person name="Dai S."/>
            <person name="Zhou R."/>
        </authorList>
    </citation>
    <scope>NUCLEOTIDE SEQUENCE [LARGE SCALE GENOMIC DNA]</scope>
    <source>
        <strain evidence="1">BV-YZ2020</strain>
    </source>
</reference>